<dbReference type="SMART" id="SM00220">
    <property type="entry name" value="S_TKc"/>
    <property type="match status" value="1"/>
</dbReference>
<dbReference type="InterPro" id="IPR028081">
    <property type="entry name" value="Leu-bd"/>
</dbReference>
<evidence type="ECO:0000256" key="3">
    <source>
        <dbReference type="ARBA" id="ARBA00022729"/>
    </source>
</evidence>
<evidence type="ECO:0000256" key="7">
    <source>
        <dbReference type="PROSITE-ProRule" id="PRU10141"/>
    </source>
</evidence>
<name>A0A344U2C8_9ACTN</name>
<dbReference type="OrthoDB" id="9762169at2"/>
<keyword evidence="9" id="KW-0723">Serine/threonine-protein kinase</keyword>
<evidence type="ECO:0000256" key="6">
    <source>
        <dbReference type="ARBA" id="ARBA00022840"/>
    </source>
</evidence>
<dbReference type="InterPro" id="IPR000719">
    <property type="entry name" value="Prot_kinase_dom"/>
</dbReference>
<keyword evidence="10" id="KW-1185">Reference proteome</keyword>
<dbReference type="RefSeq" id="WP_114056237.1">
    <property type="nucleotide sequence ID" value="NZ_CP030862.1"/>
</dbReference>
<keyword evidence="3" id="KW-0732">Signal</keyword>
<dbReference type="EMBL" id="CP030862">
    <property type="protein sequence ID" value="AXE25049.1"/>
    <property type="molecule type" value="Genomic_DNA"/>
</dbReference>
<dbReference type="KEGG" id="sgz:C0216_17755"/>
<gene>
    <name evidence="9" type="ORF">C0216_17755</name>
</gene>
<dbReference type="Gene3D" id="1.10.510.10">
    <property type="entry name" value="Transferase(Phosphotransferase) domain 1"/>
    <property type="match status" value="1"/>
</dbReference>
<evidence type="ECO:0000313" key="10">
    <source>
        <dbReference type="Proteomes" id="UP000252004"/>
    </source>
</evidence>
<dbReference type="PROSITE" id="PS00107">
    <property type="entry name" value="PROTEIN_KINASE_ATP"/>
    <property type="match status" value="1"/>
</dbReference>
<evidence type="ECO:0000313" key="9">
    <source>
        <dbReference type="EMBL" id="AXE25049.1"/>
    </source>
</evidence>
<dbReference type="InterPro" id="IPR017441">
    <property type="entry name" value="Protein_kinase_ATP_BS"/>
</dbReference>
<comment type="similarity">
    <text evidence="1">Belongs to the leucine-binding protein family.</text>
</comment>
<dbReference type="SUPFAM" id="SSF56112">
    <property type="entry name" value="Protein kinase-like (PK-like)"/>
    <property type="match status" value="1"/>
</dbReference>
<dbReference type="Pfam" id="PF00069">
    <property type="entry name" value="Pkinase"/>
    <property type="match status" value="1"/>
</dbReference>
<reference evidence="9 10" key="1">
    <citation type="submission" date="2018-01" db="EMBL/GenBank/DDBJ databases">
        <title>Draft genome Sequence of streptomyces globosus LZH-48.</title>
        <authorList>
            <person name="Ran K."/>
            <person name="Li Z."/>
            <person name="Wei S."/>
            <person name="Dong R."/>
        </authorList>
    </citation>
    <scope>NUCLEOTIDE SEQUENCE [LARGE SCALE GENOMIC DNA]</scope>
    <source>
        <strain evidence="9 10">LZH-48</strain>
    </source>
</reference>
<dbReference type="SUPFAM" id="SSF53822">
    <property type="entry name" value="Periplasmic binding protein-like I"/>
    <property type="match status" value="1"/>
</dbReference>
<dbReference type="GO" id="GO:0005524">
    <property type="term" value="F:ATP binding"/>
    <property type="evidence" value="ECO:0007669"/>
    <property type="project" value="UniProtKB-UniRule"/>
</dbReference>
<dbReference type="PROSITE" id="PS50011">
    <property type="entry name" value="PROTEIN_KINASE_DOM"/>
    <property type="match status" value="1"/>
</dbReference>
<sequence length="723" mass="73457">MERLHPADPSRIGGHRLLGRLGAGGMGVVYLGRSDDGGLAAVKVIRAELAGEDDFRARFRREAAIAARVDSPWAVRVTGADPDAAEPWLATAFVPGPSLAEAVSAHGPLPLRAVRLLGKALAGALGVMHGQGLVHRDVKPANVLLGMDGPRLIDFGIARGGEHTALTSTDVVVGTPGFLSPEQARGLPAEPAGDVFSLGCLLAYAATGRLPFGTGAAEAVLYRTVHDEPEFGPEVLADPELAGLLRRALAKHPGERPTAREVDAALTEDAPGAGTGWLPDPVVAVIAERAAALLALPGIEETAADAARGGADAGTGAGGGRGPTRRRLLAFGAAGALAVAGGGAAAWLSLRGGGDSGGAGGRRWLLGVHADLSGPHKAAGLAQERGVRLAVADFNSRARRPFTLGVVTADDGGAADRSAAAAAELVGNRDVLAVVGPTANASVMACLEPYGEAALPLLSVSALGTSFGVADRRSFFQNSALSLGQGSAVGLQLVRGQGARRLGLLCDRDGDAEGWQAVLLLSRTLGSADPAATVYARVVPRGAQALPEVVADMLAHGVDGFFYTGTAAGAAKTAGLLAEAGFRGPRAADYGIAGPEFLAQAGAAAEGWQFLTPYTGPEAPRAAQLAKAHRDAYGEAPGIWTVEAYDTAAQVAGRLAAAAAARGGARPTRAELLAALPGGTYQGLAKEYAYDAQRQVKGNIYFLHRVEGGRIRFVGPAVREPAG</sequence>
<dbReference type="Proteomes" id="UP000252004">
    <property type="component" value="Chromosome"/>
</dbReference>
<keyword evidence="6 7" id="KW-0067">ATP-binding</keyword>
<feature type="domain" description="Protein kinase" evidence="8">
    <location>
        <begin position="15"/>
        <end position="266"/>
    </location>
</feature>
<dbReference type="PANTHER" id="PTHR43289">
    <property type="entry name" value="MITOGEN-ACTIVATED PROTEIN KINASE KINASE KINASE 20-RELATED"/>
    <property type="match status" value="1"/>
</dbReference>
<dbReference type="Gene3D" id="3.40.50.2300">
    <property type="match status" value="2"/>
</dbReference>
<dbReference type="Gene3D" id="3.30.200.20">
    <property type="entry name" value="Phosphorylase Kinase, domain 1"/>
    <property type="match status" value="1"/>
</dbReference>
<evidence type="ECO:0000256" key="4">
    <source>
        <dbReference type="ARBA" id="ARBA00022741"/>
    </source>
</evidence>
<dbReference type="CDD" id="cd14014">
    <property type="entry name" value="STKc_PknB_like"/>
    <property type="match status" value="1"/>
</dbReference>
<dbReference type="GO" id="GO:0004674">
    <property type="term" value="F:protein serine/threonine kinase activity"/>
    <property type="evidence" value="ECO:0007669"/>
    <property type="project" value="UniProtKB-KW"/>
</dbReference>
<evidence type="ECO:0000256" key="2">
    <source>
        <dbReference type="ARBA" id="ARBA00022679"/>
    </source>
</evidence>
<keyword evidence="5 9" id="KW-0418">Kinase</keyword>
<feature type="binding site" evidence="7">
    <location>
        <position position="43"/>
    </location>
    <ligand>
        <name>ATP</name>
        <dbReference type="ChEBI" id="CHEBI:30616"/>
    </ligand>
</feature>
<organism evidence="9 10">
    <name type="scientific">Streptomyces globosus</name>
    <dbReference type="NCBI Taxonomy" id="68209"/>
    <lineage>
        <taxon>Bacteria</taxon>
        <taxon>Bacillati</taxon>
        <taxon>Actinomycetota</taxon>
        <taxon>Actinomycetes</taxon>
        <taxon>Kitasatosporales</taxon>
        <taxon>Streptomycetaceae</taxon>
        <taxon>Streptomyces</taxon>
    </lineage>
</organism>
<protein>
    <submittedName>
        <fullName evidence="9">Serine/threonine protein kinase</fullName>
    </submittedName>
</protein>
<evidence type="ECO:0000259" key="8">
    <source>
        <dbReference type="PROSITE" id="PS50011"/>
    </source>
</evidence>
<dbReference type="PANTHER" id="PTHR43289:SF34">
    <property type="entry name" value="SERINE_THREONINE-PROTEIN KINASE YBDM-RELATED"/>
    <property type="match status" value="1"/>
</dbReference>
<dbReference type="AlphaFoldDB" id="A0A344U2C8"/>
<dbReference type="Pfam" id="PF13458">
    <property type="entry name" value="Peripla_BP_6"/>
    <property type="match status" value="1"/>
</dbReference>
<evidence type="ECO:0000256" key="1">
    <source>
        <dbReference type="ARBA" id="ARBA00010062"/>
    </source>
</evidence>
<dbReference type="InterPro" id="IPR008271">
    <property type="entry name" value="Ser/Thr_kinase_AS"/>
</dbReference>
<keyword evidence="4 7" id="KW-0547">Nucleotide-binding</keyword>
<dbReference type="InterPro" id="IPR011009">
    <property type="entry name" value="Kinase-like_dom_sf"/>
</dbReference>
<accession>A0A344U2C8</accession>
<keyword evidence="2" id="KW-0808">Transferase</keyword>
<dbReference type="InterPro" id="IPR028082">
    <property type="entry name" value="Peripla_BP_I"/>
</dbReference>
<evidence type="ECO:0000256" key="5">
    <source>
        <dbReference type="ARBA" id="ARBA00022777"/>
    </source>
</evidence>
<dbReference type="PROSITE" id="PS00108">
    <property type="entry name" value="PROTEIN_KINASE_ST"/>
    <property type="match status" value="1"/>
</dbReference>
<proteinExistence type="inferred from homology"/>